<feature type="transmembrane region" description="Helical" evidence="6">
    <location>
        <begin position="206"/>
        <end position="228"/>
    </location>
</feature>
<feature type="transmembrane region" description="Helical" evidence="6">
    <location>
        <begin position="100"/>
        <end position="122"/>
    </location>
</feature>
<dbReference type="AlphaFoldDB" id="A0A0P7VMY9"/>
<keyword evidence="4 6" id="KW-0472">Membrane</keyword>
<evidence type="ECO:0000313" key="7">
    <source>
        <dbReference type="EMBL" id="KPP77390.1"/>
    </source>
</evidence>
<proteinExistence type="predicted"/>
<dbReference type="Proteomes" id="UP000034805">
    <property type="component" value="Unassembled WGS sequence"/>
</dbReference>
<protein>
    <submittedName>
        <fullName evidence="7">Sarcospan-like</fullName>
    </submittedName>
</protein>
<dbReference type="GO" id="GO:0016010">
    <property type="term" value="C:dystrophin-associated glycoprotein complex"/>
    <property type="evidence" value="ECO:0007669"/>
    <property type="project" value="InterPro"/>
</dbReference>
<evidence type="ECO:0000256" key="1">
    <source>
        <dbReference type="ARBA" id="ARBA00004141"/>
    </source>
</evidence>
<feature type="non-terminal residue" evidence="7">
    <location>
        <position position="1"/>
    </location>
</feature>
<keyword evidence="2 6" id="KW-0812">Transmembrane</keyword>
<feature type="region of interest" description="Disordered" evidence="5">
    <location>
        <begin position="1"/>
        <end position="49"/>
    </location>
</feature>
<gene>
    <name evidence="7" type="ORF">Z043_103192</name>
</gene>
<organism evidence="7 8">
    <name type="scientific">Scleropages formosus</name>
    <name type="common">Asian bonytongue</name>
    <name type="synonym">Osteoglossum formosum</name>
    <dbReference type="NCBI Taxonomy" id="113540"/>
    <lineage>
        <taxon>Eukaryota</taxon>
        <taxon>Metazoa</taxon>
        <taxon>Chordata</taxon>
        <taxon>Craniata</taxon>
        <taxon>Vertebrata</taxon>
        <taxon>Euteleostomi</taxon>
        <taxon>Actinopterygii</taxon>
        <taxon>Neopterygii</taxon>
        <taxon>Teleostei</taxon>
        <taxon>Osteoglossocephala</taxon>
        <taxon>Osteoglossomorpha</taxon>
        <taxon>Osteoglossiformes</taxon>
        <taxon>Osteoglossidae</taxon>
        <taxon>Scleropages</taxon>
    </lineage>
</organism>
<evidence type="ECO:0000256" key="5">
    <source>
        <dbReference type="SAM" id="MobiDB-lite"/>
    </source>
</evidence>
<accession>A0A0P7VMY9</accession>
<dbReference type="Pfam" id="PF04103">
    <property type="entry name" value="CD20"/>
    <property type="match status" value="1"/>
</dbReference>
<dbReference type="PANTHER" id="PTHR15260:SF1">
    <property type="entry name" value="SARCOSPAN"/>
    <property type="match status" value="1"/>
</dbReference>
<dbReference type="InterPro" id="IPR030429">
    <property type="entry name" value="Sarcospan"/>
</dbReference>
<dbReference type="PANTHER" id="PTHR15260">
    <property type="entry name" value="SARCOSPAN"/>
    <property type="match status" value="1"/>
</dbReference>
<keyword evidence="3 6" id="KW-1133">Transmembrane helix</keyword>
<dbReference type="InterPro" id="IPR007237">
    <property type="entry name" value="CD20-like"/>
</dbReference>
<dbReference type="EMBL" id="JARO02000792">
    <property type="protein sequence ID" value="KPP77390.1"/>
    <property type="molecule type" value="Genomic_DNA"/>
</dbReference>
<evidence type="ECO:0000313" key="8">
    <source>
        <dbReference type="Proteomes" id="UP000034805"/>
    </source>
</evidence>
<evidence type="ECO:0000256" key="4">
    <source>
        <dbReference type="ARBA" id="ARBA00023136"/>
    </source>
</evidence>
<evidence type="ECO:0000256" key="6">
    <source>
        <dbReference type="SAM" id="Phobius"/>
    </source>
</evidence>
<feature type="transmembrane region" description="Helical" evidence="6">
    <location>
        <begin position="134"/>
        <end position="159"/>
    </location>
</feature>
<dbReference type="GO" id="GO:0042383">
    <property type="term" value="C:sarcolemma"/>
    <property type="evidence" value="ECO:0007669"/>
    <property type="project" value="TreeGrafter"/>
</dbReference>
<reference evidence="7 8" key="1">
    <citation type="submission" date="2015-08" db="EMBL/GenBank/DDBJ databases">
        <title>The genome of the Asian arowana (Scleropages formosus).</title>
        <authorList>
            <person name="Tan M.H."/>
            <person name="Gan H.M."/>
            <person name="Croft L.J."/>
            <person name="Austin C.M."/>
        </authorList>
    </citation>
    <scope>NUCLEOTIDE SEQUENCE [LARGE SCALE GENOMIC DNA]</scope>
    <source>
        <strain evidence="7">Aro1</strain>
    </source>
</reference>
<evidence type="ECO:0000256" key="2">
    <source>
        <dbReference type="ARBA" id="ARBA00022692"/>
    </source>
</evidence>
<name>A0A0P7VMY9_SCLFO</name>
<evidence type="ECO:0000256" key="3">
    <source>
        <dbReference type="ARBA" id="ARBA00022989"/>
    </source>
</evidence>
<feature type="transmembrane region" description="Helical" evidence="6">
    <location>
        <begin position="65"/>
        <end position="88"/>
    </location>
</feature>
<sequence>SQLKRDSEAAGDAEETGATGPEQGEPGMGTEEKSPAGGKQKKTKDASTPAVPDGAPTCCGCRFPLLVALLQLLLGVSIAAVAFIMATISPSLQARETPHWAGIIVCLVAVLGFILCCVTYLPDEKTSKQFIAKLLYFLMCTLGLVLSVLAIAFACHHYAQISAFSCQERGEDCFCTLEPEDPIARTFLYTGVSDCATVTSTLRLYFLLQVALNLAQALVCLTGAFIMWKHRYQVFFVGMQSASSPGQQWQKI</sequence>
<dbReference type="STRING" id="113540.ENSSFOP00015017070"/>
<comment type="caution">
    <text evidence="7">The sequence shown here is derived from an EMBL/GenBank/DDBJ whole genome shotgun (WGS) entry which is preliminary data.</text>
</comment>
<comment type="subcellular location">
    <subcellularLocation>
        <location evidence="1">Membrane</location>
        <topology evidence="1">Multi-pass membrane protein</topology>
    </subcellularLocation>
</comment>